<name>A0ABV0GHS2_9BURK</name>
<gene>
    <name evidence="2" type="ORF">ABDJ40_17905</name>
</gene>
<reference evidence="2 3" key="1">
    <citation type="submission" date="2024-05" db="EMBL/GenBank/DDBJ databases">
        <title>Roseateles sp. 2.12 16S ribosomal RNA gene Genome sequencing and assembly.</title>
        <authorList>
            <person name="Woo H."/>
        </authorList>
    </citation>
    <scope>NUCLEOTIDE SEQUENCE [LARGE SCALE GENOMIC DNA]</scope>
    <source>
        <strain evidence="2 3">2.12</strain>
    </source>
</reference>
<dbReference type="EMBL" id="JBDPZC010000009">
    <property type="protein sequence ID" value="MEO3714648.1"/>
    <property type="molecule type" value="Genomic_DNA"/>
</dbReference>
<organism evidence="2 3">
    <name type="scientific">Roseateles flavus</name>
    <dbReference type="NCBI Taxonomy" id="3149041"/>
    <lineage>
        <taxon>Bacteria</taxon>
        <taxon>Pseudomonadati</taxon>
        <taxon>Pseudomonadota</taxon>
        <taxon>Betaproteobacteria</taxon>
        <taxon>Burkholderiales</taxon>
        <taxon>Sphaerotilaceae</taxon>
        <taxon>Roseateles</taxon>
    </lineage>
</organism>
<evidence type="ECO:0000256" key="1">
    <source>
        <dbReference type="SAM" id="Phobius"/>
    </source>
</evidence>
<dbReference type="RefSeq" id="WP_347611736.1">
    <property type="nucleotide sequence ID" value="NZ_JBDPZC010000009.1"/>
</dbReference>
<keyword evidence="1" id="KW-0472">Membrane</keyword>
<keyword evidence="1" id="KW-0812">Transmembrane</keyword>
<sequence length="95" mass="10433">MGLIGEKPGPARWAMHILWPAFVMAGVTEALVFALVDPMDLSWFGLSPVQLSREAIYTLSFLAFWLLISLASAVTMLLATLPAESAPGQPRRWPH</sequence>
<protein>
    <recommendedName>
        <fullName evidence="4">Inner membrane protein</fullName>
    </recommendedName>
</protein>
<keyword evidence="3" id="KW-1185">Reference proteome</keyword>
<comment type="caution">
    <text evidence="2">The sequence shown here is derived from an EMBL/GenBank/DDBJ whole genome shotgun (WGS) entry which is preliminary data.</text>
</comment>
<feature type="transmembrane region" description="Helical" evidence="1">
    <location>
        <begin position="17"/>
        <end position="36"/>
    </location>
</feature>
<keyword evidence="1" id="KW-1133">Transmembrane helix</keyword>
<proteinExistence type="predicted"/>
<evidence type="ECO:0008006" key="4">
    <source>
        <dbReference type="Google" id="ProtNLM"/>
    </source>
</evidence>
<accession>A0ABV0GHS2</accession>
<dbReference type="Proteomes" id="UP001462640">
    <property type="component" value="Unassembled WGS sequence"/>
</dbReference>
<evidence type="ECO:0000313" key="2">
    <source>
        <dbReference type="EMBL" id="MEO3714648.1"/>
    </source>
</evidence>
<evidence type="ECO:0000313" key="3">
    <source>
        <dbReference type="Proteomes" id="UP001462640"/>
    </source>
</evidence>
<feature type="transmembrane region" description="Helical" evidence="1">
    <location>
        <begin position="56"/>
        <end position="81"/>
    </location>
</feature>